<dbReference type="Pfam" id="PF11139">
    <property type="entry name" value="SfLAP"/>
    <property type="match status" value="1"/>
</dbReference>
<feature type="transmembrane region" description="Helical" evidence="1">
    <location>
        <begin position="71"/>
        <end position="92"/>
    </location>
</feature>
<dbReference type="OrthoDB" id="4753036at2"/>
<keyword evidence="3" id="KW-1185">Reference proteome</keyword>
<keyword evidence="1" id="KW-1133">Transmembrane helix</keyword>
<feature type="transmembrane region" description="Helical" evidence="1">
    <location>
        <begin position="43"/>
        <end position="65"/>
    </location>
</feature>
<organism evidence="2 3">
    <name type="scientific">Glycomyces paridis</name>
    <dbReference type="NCBI Taxonomy" id="2126555"/>
    <lineage>
        <taxon>Bacteria</taxon>
        <taxon>Bacillati</taxon>
        <taxon>Actinomycetota</taxon>
        <taxon>Actinomycetes</taxon>
        <taxon>Glycomycetales</taxon>
        <taxon>Glycomycetaceae</taxon>
        <taxon>Glycomyces</taxon>
    </lineage>
</organism>
<dbReference type="Proteomes" id="UP000305792">
    <property type="component" value="Unassembled WGS sequence"/>
</dbReference>
<keyword evidence="1" id="KW-0472">Membrane</keyword>
<keyword evidence="1" id="KW-0812">Transmembrane</keyword>
<feature type="transmembrane region" description="Helical" evidence="1">
    <location>
        <begin position="12"/>
        <end position="31"/>
    </location>
</feature>
<name>A0A4S8PHU9_9ACTN</name>
<sequence>MLGQILGDVLTPAIGIALSPIPIIAAILMLLSPRAGRTAPAFAAGWLGGILLVALLVMLFVPASAAAGQGGGGTAVGIVKLVLGALFLLMALGQWRKRPKPGETPELPKWMAGIDSMGPLAAVGIGAGLSALNPKNLPLALAAGLSLTGLSGGESALGLAVFVLLAGSSVLAPVVVYLLFSARMQRPLSRLKDWLTANNATVMFIVLLVLGTTLIGKGLASL</sequence>
<dbReference type="RefSeq" id="WP_136529477.1">
    <property type="nucleotide sequence ID" value="NZ_STGX01000006.1"/>
</dbReference>
<evidence type="ECO:0000256" key="1">
    <source>
        <dbReference type="SAM" id="Phobius"/>
    </source>
</evidence>
<evidence type="ECO:0000313" key="2">
    <source>
        <dbReference type="EMBL" id="THV28982.1"/>
    </source>
</evidence>
<gene>
    <name evidence="2" type="ORF">E9998_09525</name>
</gene>
<protein>
    <submittedName>
        <fullName evidence="2">GAP family protein</fullName>
    </submittedName>
</protein>
<dbReference type="EMBL" id="STGX01000006">
    <property type="protein sequence ID" value="THV28982.1"/>
    <property type="molecule type" value="Genomic_DNA"/>
</dbReference>
<feature type="transmembrane region" description="Helical" evidence="1">
    <location>
        <begin position="156"/>
        <end position="180"/>
    </location>
</feature>
<dbReference type="AlphaFoldDB" id="A0A4S8PHU9"/>
<feature type="transmembrane region" description="Helical" evidence="1">
    <location>
        <begin position="201"/>
        <end position="220"/>
    </location>
</feature>
<dbReference type="InterPro" id="IPR021315">
    <property type="entry name" value="Gap/Sap"/>
</dbReference>
<feature type="transmembrane region" description="Helical" evidence="1">
    <location>
        <begin position="112"/>
        <end position="132"/>
    </location>
</feature>
<accession>A0A4S8PHU9</accession>
<comment type="caution">
    <text evidence="2">The sequence shown here is derived from an EMBL/GenBank/DDBJ whole genome shotgun (WGS) entry which is preliminary data.</text>
</comment>
<evidence type="ECO:0000313" key="3">
    <source>
        <dbReference type="Proteomes" id="UP000305792"/>
    </source>
</evidence>
<proteinExistence type="predicted"/>
<reference evidence="2 3" key="1">
    <citation type="journal article" date="2018" name="Int. J. Syst. Evol. Microbiol.">
        <title>Glycomyces paridis sp. nov., isolated from the medicinal plant Paris polyphylla.</title>
        <authorList>
            <person name="Fang X.M."/>
            <person name="Bai J.L."/>
            <person name="Su J."/>
            <person name="Zhao L.L."/>
            <person name="Liu H.Y."/>
            <person name="Ma B.P."/>
            <person name="Zhang Y.Q."/>
            <person name="Yu L.Y."/>
        </authorList>
    </citation>
    <scope>NUCLEOTIDE SEQUENCE [LARGE SCALE GENOMIC DNA]</scope>
    <source>
        <strain evidence="2 3">CPCC 204357</strain>
    </source>
</reference>